<proteinExistence type="predicted"/>
<dbReference type="OrthoDB" id="1495522at2"/>
<dbReference type="RefSeq" id="WP_142531425.1">
    <property type="nucleotide sequence ID" value="NZ_FXTN01000036.1"/>
</dbReference>
<reference evidence="1 2" key="1">
    <citation type="submission" date="2017-05" db="EMBL/GenBank/DDBJ databases">
        <authorList>
            <person name="Varghese N."/>
            <person name="Submissions S."/>
        </authorList>
    </citation>
    <scope>NUCLEOTIDE SEQUENCE [LARGE SCALE GENOMIC DNA]</scope>
    <source>
        <strain evidence="1 2">DSM 19036</strain>
    </source>
</reference>
<sequence length="182" mass="21119">MSNYDITAGIENRIWAAIDKSISNNDKATFRELLSFVRNVTSKSIAHDSLTVFKQYIFFFSNFYSLSFSKYKNNPSYLSLYTLCAEMAALHLKEIILYEIKIFYKGSSVRGHEAEFYYWGFFGFNQLLFSMVNNHDTVQFEDALGEFSQINLRSRDFGLDNKIQSLKSGENTIKDQAECVFQ</sequence>
<dbReference type="AlphaFoldDB" id="A0A521FW37"/>
<protein>
    <submittedName>
        <fullName evidence="1">Uncharacterized protein</fullName>
    </submittedName>
</protein>
<organism evidence="1 2">
    <name type="scientific">Pedobacter westerhofensis</name>
    <dbReference type="NCBI Taxonomy" id="425512"/>
    <lineage>
        <taxon>Bacteria</taxon>
        <taxon>Pseudomonadati</taxon>
        <taxon>Bacteroidota</taxon>
        <taxon>Sphingobacteriia</taxon>
        <taxon>Sphingobacteriales</taxon>
        <taxon>Sphingobacteriaceae</taxon>
        <taxon>Pedobacter</taxon>
    </lineage>
</organism>
<accession>A0A521FW37</accession>
<evidence type="ECO:0000313" key="1">
    <source>
        <dbReference type="EMBL" id="SMP00100.1"/>
    </source>
</evidence>
<keyword evidence="2" id="KW-1185">Reference proteome</keyword>
<gene>
    <name evidence="1" type="ORF">SAMN06265348_1362</name>
</gene>
<dbReference type="Proteomes" id="UP000320300">
    <property type="component" value="Unassembled WGS sequence"/>
</dbReference>
<name>A0A521FW37_9SPHI</name>
<evidence type="ECO:0000313" key="2">
    <source>
        <dbReference type="Proteomes" id="UP000320300"/>
    </source>
</evidence>
<dbReference type="EMBL" id="FXTN01000036">
    <property type="protein sequence ID" value="SMP00100.1"/>
    <property type="molecule type" value="Genomic_DNA"/>
</dbReference>